<dbReference type="RefSeq" id="WP_051693648.1">
    <property type="nucleotide sequence ID" value="NZ_FOVB01000008.1"/>
</dbReference>
<proteinExistence type="predicted"/>
<comment type="caution">
    <text evidence="1">The sequence shown here is derived from an EMBL/GenBank/DDBJ whole genome shotgun (WGS) entry which is preliminary data.</text>
</comment>
<evidence type="ECO:0000313" key="1">
    <source>
        <dbReference type="EMBL" id="KEP68407.1"/>
    </source>
</evidence>
<dbReference type="eggNOG" id="ENOG5030C42">
    <property type="taxonomic scope" value="Bacteria"/>
</dbReference>
<keyword evidence="2" id="KW-1185">Reference proteome</keyword>
<accession>A0A074U166</accession>
<dbReference type="Proteomes" id="UP000027725">
    <property type="component" value="Unassembled WGS sequence"/>
</dbReference>
<dbReference type="OrthoDB" id="7667008at2"/>
<protein>
    <submittedName>
        <fullName evidence="1">Uncharacterized protein</fullName>
    </submittedName>
</protein>
<dbReference type="STRING" id="1185766.SAMN05216224_10840"/>
<sequence length="301" mass="32801">MTKVFDHFAGQADLLDRRPDGFDLAFGSFAEARRAWQNLSQRERLSIRSASFDEGGRRWLRKIRDLCPSKVGCDDWVAMTDSERLAAMRGAATPPESCGPMIGAAPARGAFEVFHPVEMIPDAKSEAGFRAEEMGYRGRSALRAVDVFDRMIVSARKARKPAPLTPAQISIGRHYRDLCERHDAGGMKLASLEGRQGSGGRGGDFMDAYLSEGRELDALRRKIGGGVAMQVRRVRPSARGAGARTISDGVLVDAVCLEDQTLSEVLCRFGWSAKTASNRAAVCGALCAALDRMIGYREKGD</sequence>
<organism evidence="1 2">
    <name type="scientific">Thioclava dalianensis</name>
    <dbReference type="NCBI Taxonomy" id="1185766"/>
    <lineage>
        <taxon>Bacteria</taxon>
        <taxon>Pseudomonadati</taxon>
        <taxon>Pseudomonadota</taxon>
        <taxon>Alphaproteobacteria</taxon>
        <taxon>Rhodobacterales</taxon>
        <taxon>Paracoccaceae</taxon>
        <taxon>Thioclava</taxon>
    </lineage>
</organism>
<dbReference type="AlphaFoldDB" id="A0A074U166"/>
<evidence type="ECO:0000313" key="2">
    <source>
        <dbReference type="Proteomes" id="UP000027725"/>
    </source>
</evidence>
<dbReference type="EMBL" id="JHEH01000033">
    <property type="protein sequence ID" value="KEP68407.1"/>
    <property type="molecule type" value="Genomic_DNA"/>
</dbReference>
<gene>
    <name evidence="1" type="ORF">DL1_11880</name>
</gene>
<reference evidence="1 2" key="1">
    <citation type="submission" date="2014-03" db="EMBL/GenBank/DDBJ databases">
        <title>The draft genome sequence of Thioclava dalianensis DLFJ1-1.</title>
        <authorList>
            <person name="Lai Q."/>
            <person name="Shao Z."/>
        </authorList>
    </citation>
    <scope>NUCLEOTIDE SEQUENCE [LARGE SCALE GENOMIC DNA]</scope>
    <source>
        <strain evidence="1 2">DLFJ1-1</strain>
    </source>
</reference>
<name>A0A074U166_9RHOB</name>